<dbReference type="Proteomes" id="UP000032534">
    <property type="component" value="Unassembled WGS sequence"/>
</dbReference>
<evidence type="ECO:0000313" key="1">
    <source>
        <dbReference type="EMBL" id="KJD45531.1"/>
    </source>
</evidence>
<comment type="caution">
    <text evidence="1">The sequence shown here is derived from an EMBL/GenBank/DDBJ whole genome shotgun (WGS) entry which is preliminary data.</text>
</comment>
<protein>
    <submittedName>
        <fullName evidence="1">Uncharacterized protein</fullName>
    </submittedName>
</protein>
<keyword evidence="2" id="KW-1185">Reference proteome</keyword>
<dbReference type="AlphaFoldDB" id="A0A0D7X2B9"/>
<reference evidence="1 2" key="1">
    <citation type="submission" date="2014-11" db="EMBL/GenBank/DDBJ databases">
        <title>Draft Genome Sequences of Paenibacillus polymyxa NRRL B-30509 and Paenibacillus terrae NRRL B-30644, Strains from a Poultry Environment that Produce Tridecaptin A and Paenicidins.</title>
        <authorList>
            <person name="van Belkum M.J."/>
            <person name="Lohans C.T."/>
            <person name="Vederas J.C."/>
        </authorList>
    </citation>
    <scope>NUCLEOTIDE SEQUENCE [LARGE SCALE GENOMIC DNA]</scope>
    <source>
        <strain evidence="1 2">NRRL B-30644</strain>
    </source>
</reference>
<gene>
    <name evidence="1" type="ORF">QD47_11025</name>
</gene>
<dbReference type="PATRIC" id="fig|159743.3.peg.2455"/>
<organism evidence="1 2">
    <name type="scientific">Paenibacillus terrae</name>
    <dbReference type="NCBI Taxonomy" id="159743"/>
    <lineage>
        <taxon>Bacteria</taxon>
        <taxon>Bacillati</taxon>
        <taxon>Bacillota</taxon>
        <taxon>Bacilli</taxon>
        <taxon>Bacillales</taxon>
        <taxon>Paenibacillaceae</taxon>
        <taxon>Paenibacillus</taxon>
    </lineage>
</organism>
<evidence type="ECO:0000313" key="2">
    <source>
        <dbReference type="Proteomes" id="UP000032534"/>
    </source>
</evidence>
<name>A0A0D7X2B9_9BACL</name>
<dbReference type="EMBL" id="JTHP01000018">
    <property type="protein sequence ID" value="KJD45531.1"/>
    <property type="molecule type" value="Genomic_DNA"/>
</dbReference>
<proteinExistence type="predicted"/>
<sequence length="72" mass="7946">MCYLNKKASSLFGMGKIDCDFIWRGGHDKLVSIAKSLCFAAFASSHARRGSMSNRPINLSNVSLTTQYSEEP</sequence>
<accession>A0A0D7X2B9</accession>